<dbReference type="SMART" id="SM00895">
    <property type="entry name" value="FCD"/>
    <property type="match status" value="1"/>
</dbReference>
<evidence type="ECO:0000259" key="4">
    <source>
        <dbReference type="PROSITE" id="PS50949"/>
    </source>
</evidence>
<dbReference type="Gene3D" id="1.10.10.10">
    <property type="entry name" value="Winged helix-like DNA-binding domain superfamily/Winged helix DNA-binding domain"/>
    <property type="match status" value="1"/>
</dbReference>
<dbReference type="GO" id="GO:0003677">
    <property type="term" value="F:DNA binding"/>
    <property type="evidence" value="ECO:0007669"/>
    <property type="project" value="UniProtKB-KW"/>
</dbReference>
<protein>
    <submittedName>
        <fullName evidence="5">Transcriptional regulator, GntR family</fullName>
    </submittedName>
</protein>
<dbReference type="PRINTS" id="PR00035">
    <property type="entry name" value="HTHGNTR"/>
</dbReference>
<dbReference type="InterPro" id="IPR036390">
    <property type="entry name" value="WH_DNA-bd_sf"/>
</dbReference>
<keyword evidence="6" id="KW-1185">Reference proteome</keyword>
<sequence length="226" mass="25628">MGPRAKLADDLERVSAHLDELGLGMNDQLPVERTLAANLGISRDRLRKVLGVLEDDGKIWRQVGRGTFIGPRPVLNLADVAFLGDHSSPREVIQARIAIEPSIAALAATYATQQDLKEIKRCARMCRKSEDWRGYEVWDLSFHRAIARATRNQVLIHLFETLNLVRRTSSWQIRRSTPGPLPDYASFDEHDEICRGIELREEKCAADALRRHLATVEDRITRQQAT</sequence>
<dbReference type="InterPro" id="IPR036388">
    <property type="entry name" value="WH-like_DNA-bd_sf"/>
</dbReference>
<dbReference type="OrthoDB" id="284307at2"/>
<gene>
    <name evidence="5" type="ORF">SAMN05443551_1989</name>
</gene>
<feature type="domain" description="HTH gntR-type" evidence="4">
    <location>
        <begin position="4"/>
        <end position="72"/>
    </location>
</feature>
<dbReference type="PROSITE" id="PS50949">
    <property type="entry name" value="HTH_GNTR"/>
    <property type="match status" value="1"/>
</dbReference>
<evidence type="ECO:0000313" key="5">
    <source>
        <dbReference type="EMBL" id="SHH32979.1"/>
    </source>
</evidence>
<dbReference type="AlphaFoldDB" id="A0A1M5S3C1"/>
<dbReference type="GO" id="GO:0003700">
    <property type="term" value="F:DNA-binding transcription factor activity"/>
    <property type="evidence" value="ECO:0007669"/>
    <property type="project" value="InterPro"/>
</dbReference>
<dbReference type="InterPro" id="IPR000524">
    <property type="entry name" value="Tscrpt_reg_HTH_GntR"/>
</dbReference>
<dbReference type="EMBL" id="FQXC01000002">
    <property type="protein sequence ID" value="SHH32979.1"/>
    <property type="molecule type" value="Genomic_DNA"/>
</dbReference>
<dbReference type="Pfam" id="PF00392">
    <property type="entry name" value="GntR"/>
    <property type="match status" value="1"/>
</dbReference>
<dbReference type="Gene3D" id="1.20.120.530">
    <property type="entry name" value="GntR ligand-binding domain-like"/>
    <property type="match status" value="1"/>
</dbReference>
<keyword evidence="3" id="KW-0804">Transcription</keyword>
<evidence type="ECO:0000256" key="2">
    <source>
        <dbReference type="ARBA" id="ARBA00023125"/>
    </source>
</evidence>
<evidence type="ECO:0000256" key="3">
    <source>
        <dbReference type="ARBA" id="ARBA00023163"/>
    </source>
</evidence>
<keyword evidence="1" id="KW-0805">Transcription regulation</keyword>
<dbReference type="InterPro" id="IPR011711">
    <property type="entry name" value="GntR_C"/>
</dbReference>
<dbReference type="SUPFAM" id="SSF48008">
    <property type="entry name" value="GntR ligand-binding domain-like"/>
    <property type="match status" value="1"/>
</dbReference>
<organism evidence="5 6">
    <name type="scientific">Marivita hallyeonensis</name>
    <dbReference type="NCBI Taxonomy" id="996342"/>
    <lineage>
        <taxon>Bacteria</taxon>
        <taxon>Pseudomonadati</taxon>
        <taxon>Pseudomonadota</taxon>
        <taxon>Alphaproteobacteria</taxon>
        <taxon>Rhodobacterales</taxon>
        <taxon>Roseobacteraceae</taxon>
        <taxon>Marivita</taxon>
    </lineage>
</organism>
<dbReference type="PANTHER" id="PTHR43537:SF5">
    <property type="entry name" value="UXU OPERON TRANSCRIPTIONAL REGULATOR"/>
    <property type="match status" value="1"/>
</dbReference>
<dbReference type="InterPro" id="IPR008920">
    <property type="entry name" value="TF_FadR/GntR_C"/>
</dbReference>
<proteinExistence type="predicted"/>
<dbReference type="PANTHER" id="PTHR43537">
    <property type="entry name" value="TRANSCRIPTIONAL REGULATOR, GNTR FAMILY"/>
    <property type="match status" value="1"/>
</dbReference>
<dbReference type="SMART" id="SM00345">
    <property type="entry name" value="HTH_GNTR"/>
    <property type="match status" value="1"/>
</dbReference>
<name>A0A1M5S3C1_9RHOB</name>
<keyword evidence="2" id="KW-0238">DNA-binding</keyword>
<reference evidence="5 6" key="1">
    <citation type="submission" date="2016-11" db="EMBL/GenBank/DDBJ databases">
        <authorList>
            <person name="Jaros S."/>
            <person name="Januszkiewicz K."/>
            <person name="Wedrychowicz H."/>
        </authorList>
    </citation>
    <scope>NUCLEOTIDE SEQUENCE [LARGE SCALE GENOMIC DNA]</scope>
    <source>
        <strain evidence="5 6">DSM 29431</strain>
    </source>
</reference>
<dbReference type="STRING" id="996342.SAMN05443551_1989"/>
<evidence type="ECO:0000256" key="1">
    <source>
        <dbReference type="ARBA" id="ARBA00023015"/>
    </source>
</evidence>
<dbReference type="Proteomes" id="UP000184221">
    <property type="component" value="Unassembled WGS sequence"/>
</dbReference>
<dbReference type="SUPFAM" id="SSF46785">
    <property type="entry name" value="Winged helix' DNA-binding domain"/>
    <property type="match status" value="1"/>
</dbReference>
<dbReference type="Pfam" id="PF07729">
    <property type="entry name" value="FCD"/>
    <property type="match status" value="1"/>
</dbReference>
<accession>A0A1M5S3C1</accession>
<evidence type="ECO:0000313" key="6">
    <source>
        <dbReference type="Proteomes" id="UP000184221"/>
    </source>
</evidence>
<dbReference type="RefSeq" id="WP_072777304.1">
    <property type="nucleotide sequence ID" value="NZ_FQXC01000002.1"/>
</dbReference>